<dbReference type="Gene3D" id="1.25.40.10">
    <property type="entry name" value="Tetratricopeptide repeat domain"/>
    <property type="match status" value="1"/>
</dbReference>
<evidence type="ECO:0000256" key="1">
    <source>
        <dbReference type="SAM" id="Phobius"/>
    </source>
</evidence>
<sequence length="235" mass="27268">MSDKDYTDLIHRYLVGDMSPGEKNAFLKQVEKDQYLSEELDLMRDIRKGIELHGHQRLKAILQDREKKHQAKPKPIIWKVAASLFIALGLGYSIFQFYGHKGDLYKEYYLPYPNVVNPISRSAAPTTGDGITYYEQEQYSAALDKLLKQLKEEQDNDTVKFYLAQTYLALDKSADAITYLRQVEEKSRFYEPAQWYLALTHLKNENIKEARTQLKLIIASQSSYSKEASELLDQL</sequence>
<keyword evidence="3" id="KW-1185">Reference proteome</keyword>
<comment type="caution">
    <text evidence="2">The sequence shown here is derived from an EMBL/GenBank/DDBJ whole genome shotgun (WGS) entry which is preliminary data.</text>
</comment>
<dbReference type="AlphaFoldDB" id="A0A937G0L2"/>
<name>A0A937G0L2_9BACT</name>
<dbReference type="InterPro" id="IPR011990">
    <property type="entry name" value="TPR-like_helical_dom_sf"/>
</dbReference>
<keyword evidence="1" id="KW-0472">Membrane</keyword>
<keyword evidence="1" id="KW-0812">Transmembrane</keyword>
<feature type="transmembrane region" description="Helical" evidence="1">
    <location>
        <begin position="76"/>
        <end position="95"/>
    </location>
</feature>
<dbReference type="EMBL" id="JAEUGD010000023">
    <property type="protein sequence ID" value="MBL6446306.1"/>
    <property type="molecule type" value="Genomic_DNA"/>
</dbReference>
<organism evidence="2 3">
    <name type="scientific">Fulvivirga marina</name>
    <dbReference type="NCBI Taxonomy" id="2494733"/>
    <lineage>
        <taxon>Bacteria</taxon>
        <taxon>Pseudomonadati</taxon>
        <taxon>Bacteroidota</taxon>
        <taxon>Cytophagia</taxon>
        <taxon>Cytophagales</taxon>
        <taxon>Fulvivirgaceae</taxon>
        <taxon>Fulvivirga</taxon>
    </lineage>
</organism>
<dbReference type="SUPFAM" id="SSF48452">
    <property type="entry name" value="TPR-like"/>
    <property type="match status" value="1"/>
</dbReference>
<evidence type="ECO:0000313" key="2">
    <source>
        <dbReference type="EMBL" id="MBL6446306.1"/>
    </source>
</evidence>
<evidence type="ECO:0000313" key="3">
    <source>
        <dbReference type="Proteomes" id="UP000614216"/>
    </source>
</evidence>
<accession>A0A937G0L2</accession>
<dbReference type="Proteomes" id="UP000614216">
    <property type="component" value="Unassembled WGS sequence"/>
</dbReference>
<keyword evidence="1" id="KW-1133">Transmembrane helix</keyword>
<proteinExistence type="predicted"/>
<evidence type="ECO:0008006" key="4">
    <source>
        <dbReference type="Google" id="ProtNLM"/>
    </source>
</evidence>
<reference evidence="2" key="1">
    <citation type="submission" date="2021-01" db="EMBL/GenBank/DDBJ databases">
        <title>Fulvivirga kasyanovii gen. nov., sp nov., a novel member of the phylum Bacteroidetes isolated from seawater in a mussel farm.</title>
        <authorList>
            <person name="Zhao L.-H."/>
            <person name="Wang Z.-J."/>
        </authorList>
    </citation>
    <scope>NUCLEOTIDE SEQUENCE</scope>
    <source>
        <strain evidence="2">29W222</strain>
    </source>
</reference>
<dbReference type="RefSeq" id="WP_202855843.1">
    <property type="nucleotide sequence ID" value="NZ_JAEUGD010000023.1"/>
</dbReference>
<gene>
    <name evidence="2" type="ORF">JMN32_08300</name>
</gene>
<protein>
    <recommendedName>
        <fullName evidence="4">Tetratricopeptide repeat protein</fullName>
    </recommendedName>
</protein>